<accession>A0A7X1EJ05</accession>
<dbReference type="AlphaFoldDB" id="A0A7X1EJ05"/>
<dbReference type="Proteomes" id="UP000548504">
    <property type="component" value="Unassembled WGS sequence"/>
</dbReference>
<evidence type="ECO:0000313" key="2">
    <source>
        <dbReference type="Proteomes" id="UP000548504"/>
    </source>
</evidence>
<evidence type="ECO:0000313" key="1">
    <source>
        <dbReference type="EMBL" id="MBC2622443.1"/>
    </source>
</evidence>
<name>A0A7X1EJ05_9ENTR</name>
<dbReference type="Pfam" id="PF02413">
    <property type="entry name" value="Caudo_TAP"/>
    <property type="match status" value="1"/>
</dbReference>
<sequence>MQHLKNLKIYTPDDEYSLFLMKEHSAEFFISEDGRDWYESQASFSPDTLKVAYDEAGIIRSISKDVSSIYPRDFSVVEVDITARNQNVDISGGWVFSEGEIKPRQYSPVELCKQAEAQKAELLAAAATEIAPLQDAADLGEATEDENALLLAWKKYRVMLNRVKPEDAPDITWPELPS</sequence>
<comment type="caution">
    <text evidence="1">The sequence shown here is derived from an EMBL/GenBank/DDBJ whole genome shotgun (WGS) entry which is preliminary data.</text>
</comment>
<reference evidence="1 2" key="1">
    <citation type="submission" date="2020-08" db="EMBL/GenBank/DDBJ databases">
        <title>Emergence and comparative genomics analysis of Citrobacter in Fennec fox imported from North Africa to China.</title>
        <authorList>
            <person name="Zheng B."/>
        </authorList>
    </citation>
    <scope>NUCLEOTIDE SEQUENCE [LARGE SCALE GENOMIC DNA]</scope>
    <source>
        <strain evidence="1 2">FF141</strain>
    </source>
</reference>
<proteinExistence type="predicted"/>
<gene>
    <name evidence="1" type="ORF">H7I73_22670</name>
</gene>
<dbReference type="InterPro" id="IPR051220">
    <property type="entry name" value="TFA_Chaperone"/>
</dbReference>
<dbReference type="PANTHER" id="PTHR34413:SF2">
    <property type="entry name" value="PROPHAGE TAIL FIBER ASSEMBLY PROTEIN HOMOLOG TFAE-RELATED"/>
    <property type="match status" value="1"/>
</dbReference>
<protein>
    <submittedName>
        <fullName evidence="1">Tail fiber assembly protein</fullName>
    </submittedName>
</protein>
<dbReference type="RefSeq" id="WP_185656495.1">
    <property type="nucleotide sequence ID" value="NZ_JACLAG010000008.1"/>
</dbReference>
<organism evidence="1 2">
    <name type="scientific">Citrobacter cronae</name>
    <dbReference type="NCBI Taxonomy" id="1748967"/>
    <lineage>
        <taxon>Bacteria</taxon>
        <taxon>Pseudomonadati</taxon>
        <taxon>Pseudomonadota</taxon>
        <taxon>Gammaproteobacteria</taxon>
        <taxon>Enterobacterales</taxon>
        <taxon>Enterobacteriaceae</taxon>
        <taxon>Citrobacter</taxon>
        <taxon>Citrobacter freundii complex</taxon>
    </lineage>
</organism>
<dbReference type="PANTHER" id="PTHR34413">
    <property type="entry name" value="PROPHAGE TAIL FIBER ASSEMBLY PROTEIN HOMOLOG TFAE-RELATED-RELATED"/>
    <property type="match status" value="1"/>
</dbReference>
<dbReference type="InterPro" id="IPR003458">
    <property type="entry name" value="Phage_T4_Gp38_tail_assem"/>
</dbReference>
<dbReference type="EMBL" id="JACLAG010000008">
    <property type="protein sequence ID" value="MBC2622443.1"/>
    <property type="molecule type" value="Genomic_DNA"/>
</dbReference>